<proteinExistence type="predicted"/>
<accession>A0A1I1FT38</accession>
<feature type="transmembrane region" description="Helical" evidence="1">
    <location>
        <begin position="7"/>
        <end position="28"/>
    </location>
</feature>
<gene>
    <name evidence="2" type="ORF">SAMN02910406_00966</name>
</gene>
<evidence type="ECO:0000313" key="2">
    <source>
        <dbReference type="EMBL" id="SFC00808.1"/>
    </source>
</evidence>
<dbReference type="RefSeq" id="WP_177219541.1">
    <property type="nucleotide sequence ID" value="NZ_FOKQ01000006.1"/>
</dbReference>
<dbReference type="EMBL" id="FOKQ01000006">
    <property type="protein sequence ID" value="SFC00808.1"/>
    <property type="molecule type" value="Genomic_DNA"/>
</dbReference>
<dbReference type="AlphaFoldDB" id="A0A1I1FT38"/>
<evidence type="ECO:0000313" key="3">
    <source>
        <dbReference type="Proteomes" id="UP000182192"/>
    </source>
</evidence>
<evidence type="ECO:0000256" key="1">
    <source>
        <dbReference type="SAM" id="Phobius"/>
    </source>
</evidence>
<keyword evidence="1" id="KW-0812">Transmembrane</keyword>
<reference evidence="2 3" key="1">
    <citation type="submission" date="2016-10" db="EMBL/GenBank/DDBJ databases">
        <authorList>
            <person name="de Groot N.N."/>
        </authorList>
    </citation>
    <scope>NUCLEOTIDE SEQUENCE [LARGE SCALE GENOMIC DNA]</scope>
    <source>
        <strain evidence="2 3">AR67</strain>
    </source>
</reference>
<dbReference type="Proteomes" id="UP000182192">
    <property type="component" value="Unassembled WGS sequence"/>
</dbReference>
<name>A0A1I1FT38_RUMAL</name>
<keyword evidence="1" id="KW-1133">Transmembrane helix</keyword>
<sequence>MNDVMKGMLIILVVIYVISPIDFVPGPVDDFIVILLGLASQKKLENKQ</sequence>
<keyword evidence="1" id="KW-0472">Membrane</keyword>
<protein>
    <recommendedName>
        <fullName evidence="4">DUF1232 domain-containing protein</fullName>
    </recommendedName>
</protein>
<organism evidence="2 3">
    <name type="scientific">Ruminococcus albus</name>
    <dbReference type="NCBI Taxonomy" id="1264"/>
    <lineage>
        <taxon>Bacteria</taxon>
        <taxon>Bacillati</taxon>
        <taxon>Bacillota</taxon>
        <taxon>Clostridia</taxon>
        <taxon>Eubacteriales</taxon>
        <taxon>Oscillospiraceae</taxon>
        <taxon>Ruminococcus</taxon>
    </lineage>
</organism>
<evidence type="ECO:0008006" key="4">
    <source>
        <dbReference type="Google" id="ProtNLM"/>
    </source>
</evidence>